<organism evidence="7 8">
    <name type="scientific">Sessilibacter corallicola</name>
    <dbReference type="NCBI Taxonomy" id="2904075"/>
    <lineage>
        <taxon>Bacteria</taxon>
        <taxon>Pseudomonadati</taxon>
        <taxon>Pseudomonadota</taxon>
        <taxon>Gammaproteobacteria</taxon>
        <taxon>Cellvibrionales</taxon>
        <taxon>Cellvibrionaceae</taxon>
        <taxon>Sessilibacter</taxon>
    </lineage>
</organism>
<comment type="caution">
    <text evidence="7">The sequence shown here is derived from an EMBL/GenBank/DDBJ whole genome shotgun (WGS) entry which is preliminary data.</text>
</comment>
<evidence type="ECO:0000256" key="1">
    <source>
        <dbReference type="ARBA" id="ARBA00004418"/>
    </source>
</evidence>
<proteinExistence type="inferred from homology"/>
<dbReference type="HAMAP" id="MF_00671">
    <property type="entry name" value="TolB"/>
    <property type="match status" value="1"/>
</dbReference>
<feature type="domain" description="TolB N-terminal" evidence="6">
    <location>
        <begin position="24"/>
        <end position="125"/>
    </location>
</feature>
<evidence type="ECO:0000313" key="7">
    <source>
        <dbReference type="EMBL" id="GAA6167650.1"/>
    </source>
</evidence>
<keyword evidence="3 5" id="KW-0732">Signal</keyword>
<evidence type="ECO:0000259" key="6">
    <source>
        <dbReference type="Pfam" id="PF04052"/>
    </source>
</evidence>
<dbReference type="NCBIfam" id="TIGR02800">
    <property type="entry name" value="propeller_TolB"/>
    <property type="match status" value="1"/>
</dbReference>
<protein>
    <recommendedName>
        <fullName evidence="5">Tol-Pal system protein TolB</fullName>
    </recommendedName>
</protein>
<dbReference type="Gene3D" id="3.40.50.10070">
    <property type="entry name" value="TolB, N-terminal domain"/>
    <property type="match status" value="1"/>
</dbReference>
<dbReference type="InterPro" id="IPR011659">
    <property type="entry name" value="WD40"/>
</dbReference>
<keyword evidence="5" id="KW-0131">Cell cycle</keyword>
<feature type="signal peptide" evidence="5">
    <location>
        <begin position="1"/>
        <end position="22"/>
    </location>
</feature>
<dbReference type="SUPFAM" id="SSF69304">
    <property type="entry name" value="Tricorn protease N-terminal domain"/>
    <property type="match status" value="1"/>
</dbReference>
<comment type="subunit">
    <text evidence="5">The Tol-Pal system is composed of five core proteins: the inner membrane proteins TolA, TolQ and TolR, the periplasmic protein TolB and the outer membrane protein Pal. They form a network linking the inner and outer membranes and the peptidoglycan layer.</text>
</comment>
<dbReference type="Pfam" id="PF04052">
    <property type="entry name" value="TolB_N"/>
    <property type="match status" value="1"/>
</dbReference>
<reference evidence="7 8" key="1">
    <citation type="submission" date="2024-04" db="EMBL/GenBank/DDBJ databases">
        <title>Draft genome sequence of Sessilibacter corallicola NBRC 116591.</title>
        <authorList>
            <person name="Miyakawa T."/>
            <person name="Kusuya Y."/>
            <person name="Miura T."/>
        </authorList>
    </citation>
    <scope>NUCLEOTIDE SEQUENCE [LARGE SCALE GENOMIC DNA]</scope>
    <source>
        <strain evidence="7 8">KU-00831-HH</strain>
    </source>
</reference>
<feature type="chain" id="PRO_5044916637" description="Tol-Pal system protein TolB" evidence="5">
    <location>
        <begin position="23"/>
        <end position="431"/>
    </location>
</feature>
<dbReference type="InterPro" id="IPR011042">
    <property type="entry name" value="6-blade_b-propeller_TolB-like"/>
</dbReference>
<dbReference type="PANTHER" id="PTHR36842:SF1">
    <property type="entry name" value="PROTEIN TOLB"/>
    <property type="match status" value="1"/>
</dbReference>
<keyword evidence="5" id="KW-0132">Cell division</keyword>
<dbReference type="Proteomes" id="UP001465153">
    <property type="component" value="Unassembled WGS sequence"/>
</dbReference>
<evidence type="ECO:0000256" key="3">
    <source>
        <dbReference type="ARBA" id="ARBA00022729"/>
    </source>
</evidence>
<sequence length="431" mass="47767" precursor="true">MLFFKRLLIALNLILFSSMSFAQLTIEITRGVDNPTSIAVIPFQGIESLPEDVASIVSADLRRSGQFAPVDRENLLSLPQKEADVFYRDWRILGAEYLVIGGVERVANGYQLRVELYDVLNQRQVFKKFATAGAGDLRSLAHYAADEIYEQITGIRGAFSTKIIYVEVLRNPNDPTKATYRLIHADADGARERELLKSDQPLLSPRWSPDGKQVAYVSFETSRAAIFTQNISTGERRQVTNFKGLNGAPAWSPDGQKLAFVLSKDGNPEIYTMDLNTGNFQRITRHFGIDTEPSFSGDGKGIIFTSNRGGQPQIYQMNLASGRIERLTFYGDYNARASLSPDGETMVMVHRENGIFHIAAQNVKTGDLRVLTETKLDESPSIAPNGAMLLYATQANGKGILAAVSLDAGVKFRLPSKRGDVREPAWSPFFN</sequence>
<dbReference type="InterPro" id="IPR007195">
    <property type="entry name" value="TolB_N"/>
</dbReference>
<keyword evidence="8" id="KW-1185">Reference proteome</keyword>
<comment type="subcellular location">
    <subcellularLocation>
        <location evidence="1 5">Periplasm</location>
    </subcellularLocation>
</comment>
<evidence type="ECO:0000256" key="2">
    <source>
        <dbReference type="ARBA" id="ARBA00009820"/>
    </source>
</evidence>
<dbReference type="SUPFAM" id="SSF52964">
    <property type="entry name" value="TolB, N-terminal domain"/>
    <property type="match status" value="1"/>
</dbReference>
<name>A0ABQ0A7M7_9GAMM</name>
<evidence type="ECO:0000256" key="4">
    <source>
        <dbReference type="ARBA" id="ARBA00022764"/>
    </source>
</evidence>
<keyword evidence="4 5" id="KW-0574">Periplasm</keyword>
<dbReference type="EMBL" id="BAABWN010000004">
    <property type="protein sequence ID" value="GAA6167650.1"/>
    <property type="molecule type" value="Genomic_DNA"/>
</dbReference>
<comment type="similarity">
    <text evidence="2 5">Belongs to the TolB family.</text>
</comment>
<dbReference type="InterPro" id="IPR014167">
    <property type="entry name" value="Tol-Pal_TolB"/>
</dbReference>
<dbReference type="PANTHER" id="PTHR36842">
    <property type="entry name" value="PROTEIN TOLB HOMOLOG"/>
    <property type="match status" value="1"/>
</dbReference>
<comment type="function">
    <text evidence="5">Part of the Tol-Pal system, which plays a role in outer membrane invagination during cell division and is important for maintaining outer membrane integrity.</text>
</comment>
<dbReference type="RefSeq" id="WP_233089530.1">
    <property type="nucleotide sequence ID" value="NZ_BAABWN010000004.1"/>
</dbReference>
<accession>A0ABQ0A7M7</accession>
<gene>
    <name evidence="5 7" type="primary">tolB</name>
    <name evidence="7" type="ORF">NBRC116591_14600</name>
</gene>
<evidence type="ECO:0000256" key="5">
    <source>
        <dbReference type="HAMAP-Rule" id="MF_00671"/>
    </source>
</evidence>
<evidence type="ECO:0000313" key="8">
    <source>
        <dbReference type="Proteomes" id="UP001465153"/>
    </source>
</evidence>
<dbReference type="Gene3D" id="2.120.10.30">
    <property type="entry name" value="TolB, C-terminal domain"/>
    <property type="match status" value="1"/>
</dbReference>
<dbReference type="Pfam" id="PF07676">
    <property type="entry name" value="PD40"/>
    <property type="match status" value="3"/>
</dbReference>